<reference evidence="2" key="1">
    <citation type="submission" date="2023-06" db="EMBL/GenBank/DDBJ databases">
        <authorList>
            <consortium name="Lawrence Berkeley National Laboratory"/>
            <person name="Ahrendt S."/>
            <person name="Sahu N."/>
            <person name="Indic B."/>
            <person name="Wong-Bajracharya J."/>
            <person name="Merenyi Z."/>
            <person name="Ke H.-M."/>
            <person name="Monk M."/>
            <person name="Kocsube S."/>
            <person name="Drula E."/>
            <person name="Lipzen A."/>
            <person name="Balint B."/>
            <person name="Henrissat B."/>
            <person name="Andreopoulos B."/>
            <person name="Martin F.M."/>
            <person name="Harder C.B."/>
            <person name="Rigling D."/>
            <person name="Ford K.L."/>
            <person name="Foster G.D."/>
            <person name="Pangilinan J."/>
            <person name="Papanicolaou A."/>
            <person name="Barry K."/>
            <person name="LaButti K."/>
            <person name="Viragh M."/>
            <person name="Koriabine M."/>
            <person name="Yan M."/>
            <person name="Riley R."/>
            <person name="Champramary S."/>
            <person name="Plett K.L."/>
            <person name="Tsai I.J."/>
            <person name="Slot J."/>
            <person name="Sipos G."/>
            <person name="Plett J."/>
            <person name="Nagy L.G."/>
            <person name="Grigoriev I.V."/>
        </authorList>
    </citation>
    <scope>NUCLEOTIDE SEQUENCE</scope>
    <source>
        <strain evidence="2">CCBAS 213</strain>
    </source>
</reference>
<organism evidence="2 3">
    <name type="scientific">Armillaria tabescens</name>
    <name type="common">Ringless honey mushroom</name>
    <name type="synonym">Agaricus tabescens</name>
    <dbReference type="NCBI Taxonomy" id="1929756"/>
    <lineage>
        <taxon>Eukaryota</taxon>
        <taxon>Fungi</taxon>
        <taxon>Dikarya</taxon>
        <taxon>Basidiomycota</taxon>
        <taxon>Agaricomycotina</taxon>
        <taxon>Agaricomycetes</taxon>
        <taxon>Agaricomycetidae</taxon>
        <taxon>Agaricales</taxon>
        <taxon>Marasmiineae</taxon>
        <taxon>Physalacriaceae</taxon>
        <taxon>Desarmillaria</taxon>
    </lineage>
</organism>
<feature type="region of interest" description="Disordered" evidence="1">
    <location>
        <begin position="190"/>
        <end position="212"/>
    </location>
</feature>
<evidence type="ECO:0000313" key="3">
    <source>
        <dbReference type="Proteomes" id="UP001175211"/>
    </source>
</evidence>
<keyword evidence="3" id="KW-1185">Reference proteome</keyword>
<accession>A0AA39NGD8</accession>
<dbReference type="GeneID" id="85360240"/>
<name>A0AA39NGD8_ARMTA</name>
<dbReference type="AlphaFoldDB" id="A0AA39NGD8"/>
<feature type="compositionally biased region" description="Basic and acidic residues" evidence="1">
    <location>
        <begin position="199"/>
        <end position="211"/>
    </location>
</feature>
<dbReference type="RefSeq" id="XP_060336200.1">
    <property type="nucleotide sequence ID" value="XM_060476692.1"/>
</dbReference>
<dbReference type="Proteomes" id="UP001175211">
    <property type="component" value="Unassembled WGS sequence"/>
</dbReference>
<evidence type="ECO:0000256" key="1">
    <source>
        <dbReference type="SAM" id="MobiDB-lite"/>
    </source>
</evidence>
<protein>
    <submittedName>
        <fullName evidence="2">Uncharacterized protein</fullName>
    </submittedName>
</protein>
<evidence type="ECO:0000313" key="2">
    <source>
        <dbReference type="EMBL" id="KAK0465152.1"/>
    </source>
</evidence>
<proteinExistence type="predicted"/>
<dbReference type="EMBL" id="JAUEPS010000005">
    <property type="protein sequence ID" value="KAK0465152.1"/>
    <property type="molecule type" value="Genomic_DNA"/>
</dbReference>
<comment type="caution">
    <text evidence="2">The sequence shown here is derived from an EMBL/GenBank/DDBJ whole genome shotgun (WGS) entry which is preliminary data.</text>
</comment>
<sequence>MSSQNITVPELQPATVASFLQYLIPPVHLPPQLISTSLLQRHHFLQINPQENLADYLTWPSSDQSRIIDLLSSLPDDALASDLSICYTGDQESTYAHAHVRSSSVRLVFQWDHNDTSWKYHNAGLMPFPQSSSQRVGEIASHDKEEAAYWDAYGQDEHHDEGDHHALVHDSHAHTEDAYWAQYANVHGSGDSTIPSPVPEKRRPAAHHEPTVVHIPSHAQDLSDRLLALTSRLESLPTISDVVEEIPHTHTQTFELSLSDSDSSPSSEEPIKAETWLHADNETALRDSIRGLYMLWRSSKRHWKEPATDEQFLSIVKDAIQEV</sequence>
<gene>
    <name evidence="2" type="ORF">EV420DRAFT_1637308</name>
</gene>